<evidence type="ECO:0000313" key="4">
    <source>
        <dbReference type="EnsemblMetazoa" id="XP_014240431.1"/>
    </source>
</evidence>
<name>A0A8I6RAX4_CIMLE</name>
<dbReference type="InterPro" id="IPR013087">
    <property type="entry name" value="Znf_C2H2_type"/>
</dbReference>
<dbReference type="SMART" id="SM00355">
    <property type="entry name" value="ZnF_C2H2"/>
    <property type="match status" value="3"/>
</dbReference>
<organism evidence="4 5">
    <name type="scientific">Cimex lectularius</name>
    <name type="common">Bed bug</name>
    <name type="synonym">Acanthia lectularia</name>
    <dbReference type="NCBI Taxonomy" id="79782"/>
    <lineage>
        <taxon>Eukaryota</taxon>
        <taxon>Metazoa</taxon>
        <taxon>Ecdysozoa</taxon>
        <taxon>Arthropoda</taxon>
        <taxon>Hexapoda</taxon>
        <taxon>Insecta</taxon>
        <taxon>Pterygota</taxon>
        <taxon>Neoptera</taxon>
        <taxon>Paraneoptera</taxon>
        <taxon>Hemiptera</taxon>
        <taxon>Heteroptera</taxon>
        <taxon>Panheteroptera</taxon>
        <taxon>Cimicomorpha</taxon>
        <taxon>Cimicidae</taxon>
        <taxon>Cimex</taxon>
    </lineage>
</organism>
<dbReference type="PROSITE" id="PS00028">
    <property type="entry name" value="ZINC_FINGER_C2H2_1"/>
    <property type="match status" value="1"/>
</dbReference>
<dbReference type="GO" id="GO:0008270">
    <property type="term" value="F:zinc ion binding"/>
    <property type="evidence" value="ECO:0007669"/>
    <property type="project" value="UniProtKB-KW"/>
</dbReference>
<proteinExistence type="predicted"/>
<accession>A0A8I6RAX4</accession>
<dbReference type="EnsemblMetazoa" id="XM_014384945.2">
    <property type="protein sequence ID" value="XP_014240431.1"/>
    <property type="gene ID" value="LOC106661498"/>
</dbReference>
<dbReference type="KEGG" id="clec:106661498"/>
<feature type="compositionally biased region" description="Basic residues" evidence="2">
    <location>
        <begin position="191"/>
        <end position="201"/>
    </location>
</feature>
<keyword evidence="5" id="KW-1185">Reference proteome</keyword>
<dbReference type="OrthoDB" id="18440at2759"/>
<dbReference type="PANTHER" id="PTHR21354:SF0">
    <property type="entry name" value="ZINC FINGER PROTEIN 511"/>
    <property type="match status" value="1"/>
</dbReference>
<keyword evidence="1" id="KW-0479">Metal-binding</keyword>
<evidence type="ECO:0000256" key="1">
    <source>
        <dbReference type="PROSITE-ProRule" id="PRU00042"/>
    </source>
</evidence>
<keyword evidence="1" id="KW-0863">Zinc-finger</keyword>
<protein>
    <recommendedName>
        <fullName evidence="3">C2H2-type domain-containing protein</fullName>
    </recommendedName>
</protein>
<dbReference type="GeneID" id="106661498"/>
<keyword evidence="1" id="KW-0862">Zinc</keyword>
<feature type="region of interest" description="Disordered" evidence="2">
    <location>
        <begin position="184"/>
        <end position="244"/>
    </location>
</feature>
<feature type="compositionally biased region" description="Basic and acidic residues" evidence="2">
    <location>
        <begin position="234"/>
        <end position="244"/>
    </location>
</feature>
<evidence type="ECO:0000259" key="3">
    <source>
        <dbReference type="PROSITE" id="PS50157"/>
    </source>
</evidence>
<evidence type="ECO:0000313" key="5">
    <source>
        <dbReference type="Proteomes" id="UP000494040"/>
    </source>
</evidence>
<dbReference type="PROSITE" id="PS50157">
    <property type="entry name" value="ZINC_FINGER_C2H2_2"/>
    <property type="match status" value="1"/>
</dbReference>
<evidence type="ECO:0000256" key="2">
    <source>
        <dbReference type="SAM" id="MobiDB-lite"/>
    </source>
</evidence>
<dbReference type="Proteomes" id="UP000494040">
    <property type="component" value="Unassembled WGS sequence"/>
</dbReference>
<dbReference type="OMA" id="EVINCSA"/>
<feature type="domain" description="C2H2-type" evidence="3">
    <location>
        <begin position="114"/>
        <end position="137"/>
    </location>
</feature>
<dbReference type="AlphaFoldDB" id="A0A8I6RAX4"/>
<reference evidence="4" key="1">
    <citation type="submission" date="2022-01" db="UniProtKB">
        <authorList>
            <consortium name="EnsemblMetazoa"/>
        </authorList>
    </citation>
    <scope>IDENTIFICATION</scope>
</reference>
<dbReference type="RefSeq" id="XP_014240431.1">
    <property type="nucleotide sequence ID" value="XM_014384945.2"/>
</dbReference>
<dbReference type="PANTHER" id="PTHR21354">
    <property type="entry name" value="ZINC FINGER PROTEIN 511"/>
    <property type="match status" value="1"/>
</dbReference>
<sequence>MNVLKSTNMASVAALVSGISAIDFNFTKQKMDISEILTFLKNHGTNIPRSVDDPFFDEGNEICRVYTRVGIVDEDDEFLCHEQLKMFTCEVINCSAKFDNLLSYDMHYNSCHRFSCSECKKQFISPHLLDLHLSEIHDSFFKAQAERKPMYVCFVESCSVVSKDAKERKKHCIEEHKFPHDFKFTSDPRTAKKTKPMKKKKSESMEVEVESGANQSPPKPALPSFTFGKRRPAKTFDSRKLKAETNIEMKELLDNLPS</sequence>
<dbReference type="InterPro" id="IPR039258">
    <property type="entry name" value="ZNF511"/>
</dbReference>